<dbReference type="GO" id="GO:0016567">
    <property type="term" value="P:protein ubiquitination"/>
    <property type="evidence" value="ECO:0007669"/>
    <property type="project" value="TreeGrafter"/>
</dbReference>
<dbReference type="EMBL" id="PJEX01000708">
    <property type="protein sequence ID" value="TKW48812.1"/>
    <property type="molecule type" value="Genomic_DNA"/>
</dbReference>
<dbReference type="SUPFAM" id="SSF88697">
    <property type="entry name" value="PUA domain-like"/>
    <property type="match status" value="1"/>
</dbReference>
<feature type="domain" description="YDG" evidence="4">
    <location>
        <begin position="194"/>
        <end position="335"/>
    </location>
</feature>
<dbReference type="Proteomes" id="UP000310108">
    <property type="component" value="Unassembled WGS sequence"/>
</dbReference>
<proteinExistence type="predicted"/>
<evidence type="ECO:0000256" key="2">
    <source>
        <dbReference type="PROSITE-ProRule" id="PRU00358"/>
    </source>
</evidence>
<dbReference type="InterPro" id="IPR015947">
    <property type="entry name" value="PUA-like_sf"/>
</dbReference>
<comment type="caution">
    <text evidence="5">The sequence shown here is derived from an EMBL/GenBank/DDBJ whole genome shotgun (WGS) entry which is preliminary data.</text>
</comment>
<protein>
    <submittedName>
        <fullName evidence="5">E3 ubiquitin-protein ligase UHRF1</fullName>
    </submittedName>
</protein>
<evidence type="ECO:0000256" key="3">
    <source>
        <dbReference type="SAM" id="MobiDB-lite"/>
    </source>
</evidence>
<evidence type="ECO:0000259" key="4">
    <source>
        <dbReference type="PROSITE" id="PS51015"/>
    </source>
</evidence>
<dbReference type="PANTHER" id="PTHR14140:SF27">
    <property type="entry name" value="OS04G0289800 PROTEIN"/>
    <property type="match status" value="1"/>
</dbReference>
<keyword evidence="1 2" id="KW-0539">Nucleus</keyword>
<dbReference type="GO" id="GO:0044027">
    <property type="term" value="P:negative regulation of gene expression via chromosomal CpG island methylation"/>
    <property type="evidence" value="ECO:0007669"/>
    <property type="project" value="TreeGrafter"/>
</dbReference>
<keyword evidence="6" id="KW-1185">Reference proteome</keyword>
<feature type="region of interest" description="Disordered" evidence="3">
    <location>
        <begin position="132"/>
        <end position="153"/>
    </location>
</feature>
<dbReference type="GO" id="GO:0005634">
    <property type="term" value="C:nucleus"/>
    <property type="evidence" value="ECO:0007669"/>
    <property type="project" value="UniProtKB-SubCell"/>
</dbReference>
<dbReference type="STRING" id="1306861.A0A4U6X0B1"/>
<reference evidence="5 6" key="1">
    <citation type="journal article" date="2019" name="PLoS ONE">
        <title>Comparative genome analysis indicates high evolutionary potential of pathogenicity genes in Colletotrichum tanaceti.</title>
        <authorList>
            <person name="Lelwala R.V."/>
            <person name="Korhonen P.K."/>
            <person name="Young N.D."/>
            <person name="Scott J.B."/>
            <person name="Ades P.A."/>
            <person name="Gasser R.B."/>
            <person name="Taylor P.W.J."/>
        </authorList>
    </citation>
    <scope>NUCLEOTIDE SEQUENCE [LARGE SCALE GENOMIC DNA]</scope>
    <source>
        <strain evidence="5">BRIP57314</strain>
    </source>
</reference>
<dbReference type="SMART" id="SM00466">
    <property type="entry name" value="SRA"/>
    <property type="match status" value="1"/>
</dbReference>
<dbReference type="InterPro" id="IPR036987">
    <property type="entry name" value="SRA-YDG_sf"/>
</dbReference>
<dbReference type="OrthoDB" id="2270193at2759"/>
<dbReference type="Pfam" id="PF02182">
    <property type="entry name" value="SAD_SRA"/>
    <property type="match status" value="1"/>
</dbReference>
<name>A0A4U6X0B1_9PEZI</name>
<evidence type="ECO:0000313" key="6">
    <source>
        <dbReference type="Proteomes" id="UP000310108"/>
    </source>
</evidence>
<sequence>MATPPTPSGQQLAQYFADVKGKSLIPLETLAKANVSEKDSRVLGLVRKASIFLNYVKRCELDFPAAAPRDLFNAKYPLKSCLVKIFSPASPCVQKKYFSEKMKTRAKDLHEWADRVEDSVRIAHKAAQEAKAEAEAAKPVTTKAANGETLPPPADHEIWGRGGIMHGLALRPTDRFTVALNPVYVDEKRPANAFGHNGLTVGDWFPNQLSALFNGAHGSSNAGIYYQKDEGAFSVIVAGAYQDLDVDMGDNIYYSGSNSHLNDDSDSILPSTEANKSLAENNVANNPVRVLRKAHKGSRWAPSHGYRYDGLYEVYEKRLPKNTKNGTFEQYHLIRLPNQTPLQALRTIPSAEQIDDLAKSRDRY</sequence>
<dbReference type="AlphaFoldDB" id="A0A4U6X0B1"/>
<comment type="subcellular location">
    <subcellularLocation>
        <location evidence="2">Nucleus</location>
    </subcellularLocation>
</comment>
<dbReference type="Gene3D" id="2.30.280.10">
    <property type="entry name" value="SRA-YDG"/>
    <property type="match status" value="1"/>
</dbReference>
<dbReference type="InterPro" id="IPR045134">
    <property type="entry name" value="UHRF1/2-like"/>
</dbReference>
<dbReference type="PANTHER" id="PTHR14140">
    <property type="entry name" value="E3 UBIQUITIN-PROTEIN LIGASE UHRF-RELATED"/>
    <property type="match status" value="1"/>
</dbReference>
<evidence type="ECO:0000256" key="1">
    <source>
        <dbReference type="ARBA" id="ARBA00023242"/>
    </source>
</evidence>
<evidence type="ECO:0000313" key="5">
    <source>
        <dbReference type="EMBL" id="TKW48812.1"/>
    </source>
</evidence>
<organism evidence="5 6">
    <name type="scientific">Colletotrichum tanaceti</name>
    <dbReference type="NCBI Taxonomy" id="1306861"/>
    <lineage>
        <taxon>Eukaryota</taxon>
        <taxon>Fungi</taxon>
        <taxon>Dikarya</taxon>
        <taxon>Ascomycota</taxon>
        <taxon>Pezizomycotina</taxon>
        <taxon>Sordariomycetes</taxon>
        <taxon>Hypocreomycetidae</taxon>
        <taxon>Glomerellales</taxon>
        <taxon>Glomerellaceae</taxon>
        <taxon>Colletotrichum</taxon>
        <taxon>Colletotrichum destructivum species complex</taxon>
    </lineage>
</organism>
<dbReference type="GO" id="GO:0061630">
    <property type="term" value="F:ubiquitin protein ligase activity"/>
    <property type="evidence" value="ECO:0007669"/>
    <property type="project" value="TreeGrafter"/>
</dbReference>
<dbReference type="PROSITE" id="PS51015">
    <property type="entry name" value="YDG"/>
    <property type="match status" value="1"/>
</dbReference>
<gene>
    <name evidence="5" type="primary">UHRF1</name>
    <name evidence="5" type="ORF">CTA1_6293</name>
</gene>
<dbReference type="InterPro" id="IPR003105">
    <property type="entry name" value="SRA_YDG"/>
</dbReference>
<accession>A0A4U6X0B1</accession>